<feature type="transmembrane region" description="Helical" evidence="1">
    <location>
        <begin position="533"/>
        <end position="558"/>
    </location>
</feature>
<evidence type="ECO:0000256" key="1">
    <source>
        <dbReference type="SAM" id="Phobius"/>
    </source>
</evidence>
<organism evidence="3 4">
    <name type="scientific">Cladophialophora bantiana (strain ATCC 10958 / CBS 173.52 / CDC B-1940 / NIH 8579)</name>
    <name type="common">Xylohypha bantiana</name>
    <dbReference type="NCBI Taxonomy" id="1442370"/>
    <lineage>
        <taxon>Eukaryota</taxon>
        <taxon>Fungi</taxon>
        <taxon>Dikarya</taxon>
        <taxon>Ascomycota</taxon>
        <taxon>Pezizomycotina</taxon>
        <taxon>Eurotiomycetes</taxon>
        <taxon>Chaetothyriomycetidae</taxon>
        <taxon>Chaetothyriales</taxon>
        <taxon>Herpotrichiellaceae</taxon>
        <taxon>Cladophialophora</taxon>
    </lineage>
</organism>
<dbReference type="AlphaFoldDB" id="A0A0D2GE11"/>
<keyword evidence="1" id="KW-1133">Transmembrane helix</keyword>
<dbReference type="RefSeq" id="XP_016623271.1">
    <property type="nucleotide sequence ID" value="XM_016759750.1"/>
</dbReference>
<name>A0A0D2GE11_CLAB1</name>
<sequence length="600" mass="68171">MFQSAAAQPLYLPLLEGEVIRLVDLLPGVGDDPVSLRLLIAELGHHPEYEAISYVWGDPDQTVPVLCNGRPFAITVSLNAVFKRVRYPDRSRILWADAVCINQWHDDERSHHVAFMGKVYRCAKRVLVHFGDDLDGDAVNVSSLVKEYAALISNYKSVHDMPILLAEDPTLDDPRWKTLSRFHHLPWWTRAWVIQEVGLAREPVCLYGTEEFDYRDLMRLAVWTTRCAPHLEFRHDVSFATVHTDWLDWSLNWRETSPDPSQTFLGLMNHSRWLSCRLKKDHIYALLGHPLAQLEPGGDLIVQPAYNKTDEDVYLELGKGLIRRHGLRILSPVDHNEETWTSSLVPSWLPFYHNVELTACNFGVFPDFWYDASAGSEGQAVTVAEETNLHVRGLVVDIVKRSLPFTESDLEDLGRFPTNRLAIGHQNTLLDHIMAEAMAKENGQAYGAGDKIHALSLTLCAGLSRYRCAEDHLHQHCEDFAAYYRLRKGLDDESDFPRWMPHDRANGDYEKYLTDMKLVCEGRSFIFTEKGRFGLGPLIAAPGDVCCVLFGATVPFILRRTQREGYFKLVGEAYLHGLMRGEALSLSTESSPEEQTLIIC</sequence>
<accession>A0A0D2GE11</accession>
<dbReference type="Proteomes" id="UP000053789">
    <property type="component" value="Unassembled WGS sequence"/>
</dbReference>
<evidence type="ECO:0000313" key="4">
    <source>
        <dbReference type="Proteomes" id="UP000053789"/>
    </source>
</evidence>
<dbReference type="HOGENOM" id="CLU_004184_7_5_1"/>
<dbReference type="InterPro" id="IPR052895">
    <property type="entry name" value="HetReg/Transcr_Mod"/>
</dbReference>
<keyword evidence="4" id="KW-1185">Reference proteome</keyword>
<dbReference type="GeneID" id="27694921"/>
<evidence type="ECO:0000313" key="3">
    <source>
        <dbReference type="EMBL" id="KIW96602.1"/>
    </source>
</evidence>
<gene>
    <name evidence="3" type="ORF">Z519_01993</name>
</gene>
<dbReference type="Pfam" id="PF06985">
    <property type="entry name" value="HET"/>
    <property type="match status" value="1"/>
</dbReference>
<dbReference type="PANTHER" id="PTHR24148">
    <property type="entry name" value="ANKYRIN REPEAT DOMAIN-CONTAINING PROTEIN 39 HOMOLOG-RELATED"/>
    <property type="match status" value="1"/>
</dbReference>
<dbReference type="EMBL" id="KN846982">
    <property type="protein sequence ID" value="KIW96602.1"/>
    <property type="molecule type" value="Genomic_DNA"/>
</dbReference>
<dbReference type="OrthoDB" id="4850726at2759"/>
<dbReference type="PANTHER" id="PTHR24148:SF64">
    <property type="entry name" value="HETEROKARYON INCOMPATIBILITY DOMAIN-CONTAINING PROTEIN"/>
    <property type="match status" value="1"/>
</dbReference>
<dbReference type="VEuPathDB" id="FungiDB:Z519_01993"/>
<protein>
    <recommendedName>
        <fullName evidence="2">Heterokaryon incompatibility domain-containing protein</fullName>
    </recommendedName>
</protein>
<keyword evidence="1" id="KW-0812">Transmembrane</keyword>
<proteinExistence type="predicted"/>
<dbReference type="Pfam" id="PF26639">
    <property type="entry name" value="Het-6_barrel"/>
    <property type="match status" value="1"/>
</dbReference>
<reference evidence="3" key="1">
    <citation type="submission" date="2015-01" db="EMBL/GenBank/DDBJ databases">
        <title>The Genome Sequence of Cladophialophora bantiana CBS 173.52.</title>
        <authorList>
            <consortium name="The Broad Institute Genomics Platform"/>
            <person name="Cuomo C."/>
            <person name="de Hoog S."/>
            <person name="Gorbushina A."/>
            <person name="Stielow B."/>
            <person name="Teixiera M."/>
            <person name="Abouelleil A."/>
            <person name="Chapman S.B."/>
            <person name="Priest M."/>
            <person name="Young S.K."/>
            <person name="Wortman J."/>
            <person name="Nusbaum C."/>
            <person name="Birren B."/>
        </authorList>
    </citation>
    <scope>NUCLEOTIDE SEQUENCE [LARGE SCALE GENOMIC DNA]</scope>
    <source>
        <strain evidence="3">CBS 173.52</strain>
    </source>
</reference>
<evidence type="ECO:0000259" key="2">
    <source>
        <dbReference type="Pfam" id="PF06985"/>
    </source>
</evidence>
<keyword evidence="1" id="KW-0472">Membrane</keyword>
<dbReference type="InterPro" id="IPR010730">
    <property type="entry name" value="HET"/>
</dbReference>
<feature type="domain" description="Heterokaryon incompatibility" evidence="2">
    <location>
        <begin position="49"/>
        <end position="196"/>
    </location>
</feature>